<feature type="transmembrane region" description="Helical" evidence="8">
    <location>
        <begin position="15"/>
        <end position="33"/>
    </location>
</feature>
<evidence type="ECO:0000256" key="5">
    <source>
        <dbReference type="ARBA" id="ARBA00022989"/>
    </source>
</evidence>
<sequence length="140" mass="14691">MDFSDPPRCRGDENLLPMINVVFLLLIFFLIAARLTAPEPFAVEPPEARSGAEALGEFTLFLSADGKIGYRDAEGDQALEALASARVEHCAGVDCAAVPTRLTLRADAALPAADLAALLPRLSSLGFAAIELVARPGGAE</sequence>
<dbReference type="PANTHER" id="PTHR30558">
    <property type="entry name" value="EXBD MEMBRANE COMPONENT OF PMF-DRIVEN MACROMOLECULE IMPORT SYSTEM"/>
    <property type="match status" value="1"/>
</dbReference>
<keyword evidence="4 7" id="KW-0812">Transmembrane</keyword>
<evidence type="ECO:0000256" key="8">
    <source>
        <dbReference type="SAM" id="Phobius"/>
    </source>
</evidence>
<evidence type="ECO:0000256" key="1">
    <source>
        <dbReference type="ARBA" id="ARBA00004162"/>
    </source>
</evidence>
<dbReference type="AlphaFoldDB" id="A0A2T6B0I6"/>
<dbReference type="InterPro" id="IPR003400">
    <property type="entry name" value="ExbD"/>
</dbReference>
<dbReference type="EMBL" id="QBKP01000007">
    <property type="protein sequence ID" value="PTX49560.1"/>
    <property type="molecule type" value="Genomic_DNA"/>
</dbReference>
<evidence type="ECO:0000256" key="3">
    <source>
        <dbReference type="ARBA" id="ARBA00022475"/>
    </source>
</evidence>
<proteinExistence type="inferred from homology"/>
<accession>A0A2T6B0I6</accession>
<evidence type="ECO:0000313" key="10">
    <source>
        <dbReference type="Proteomes" id="UP000244224"/>
    </source>
</evidence>
<keyword evidence="7" id="KW-0653">Protein transport</keyword>
<evidence type="ECO:0000256" key="7">
    <source>
        <dbReference type="RuleBase" id="RU003879"/>
    </source>
</evidence>
<comment type="subcellular location">
    <subcellularLocation>
        <location evidence="1">Cell membrane</location>
        <topology evidence="1">Single-pass membrane protein</topology>
    </subcellularLocation>
    <subcellularLocation>
        <location evidence="7">Cell membrane</location>
        <topology evidence="7">Single-pass type II membrane protein</topology>
    </subcellularLocation>
</comment>
<evidence type="ECO:0000256" key="6">
    <source>
        <dbReference type="ARBA" id="ARBA00023136"/>
    </source>
</evidence>
<evidence type="ECO:0000256" key="4">
    <source>
        <dbReference type="ARBA" id="ARBA00022692"/>
    </source>
</evidence>
<gene>
    <name evidence="9" type="ORF">C8N34_107208</name>
</gene>
<organism evidence="9 10">
    <name type="scientific">Gemmobacter caeni</name>
    <dbReference type="NCBI Taxonomy" id="589035"/>
    <lineage>
        <taxon>Bacteria</taxon>
        <taxon>Pseudomonadati</taxon>
        <taxon>Pseudomonadota</taxon>
        <taxon>Alphaproteobacteria</taxon>
        <taxon>Rhodobacterales</taxon>
        <taxon>Paracoccaceae</taxon>
        <taxon>Gemmobacter</taxon>
    </lineage>
</organism>
<dbReference type="GO" id="GO:0015031">
    <property type="term" value="P:protein transport"/>
    <property type="evidence" value="ECO:0007669"/>
    <property type="project" value="UniProtKB-KW"/>
</dbReference>
<dbReference type="GO" id="GO:0022857">
    <property type="term" value="F:transmembrane transporter activity"/>
    <property type="evidence" value="ECO:0007669"/>
    <property type="project" value="InterPro"/>
</dbReference>
<name>A0A2T6B0I6_9RHOB</name>
<keyword evidence="3" id="KW-1003">Cell membrane</keyword>
<keyword evidence="5 8" id="KW-1133">Transmembrane helix</keyword>
<protein>
    <submittedName>
        <fullName evidence="9">Outer membrane transport energization protein ExbD</fullName>
    </submittedName>
</protein>
<dbReference type="RefSeq" id="WP_108129176.1">
    <property type="nucleotide sequence ID" value="NZ_QBKP01000007.1"/>
</dbReference>
<dbReference type="Proteomes" id="UP000244224">
    <property type="component" value="Unassembled WGS sequence"/>
</dbReference>
<comment type="caution">
    <text evidence="9">The sequence shown here is derived from an EMBL/GenBank/DDBJ whole genome shotgun (WGS) entry which is preliminary data.</text>
</comment>
<dbReference type="GO" id="GO:0005886">
    <property type="term" value="C:plasma membrane"/>
    <property type="evidence" value="ECO:0007669"/>
    <property type="project" value="UniProtKB-SubCell"/>
</dbReference>
<reference evidence="9 10" key="1">
    <citation type="submission" date="2018-04" db="EMBL/GenBank/DDBJ databases">
        <title>Genomic Encyclopedia of Archaeal and Bacterial Type Strains, Phase II (KMG-II): from individual species to whole genera.</title>
        <authorList>
            <person name="Goeker M."/>
        </authorList>
    </citation>
    <scope>NUCLEOTIDE SEQUENCE [LARGE SCALE GENOMIC DNA]</scope>
    <source>
        <strain evidence="9 10">DSM 21823</strain>
    </source>
</reference>
<comment type="similarity">
    <text evidence="2 7">Belongs to the ExbD/TolR family.</text>
</comment>
<keyword evidence="10" id="KW-1185">Reference proteome</keyword>
<evidence type="ECO:0000256" key="2">
    <source>
        <dbReference type="ARBA" id="ARBA00005811"/>
    </source>
</evidence>
<dbReference type="OrthoDB" id="8479787at2"/>
<keyword evidence="7" id="KW-0813">Transport</keyword>
<dbReference type="PANTHER" id="PTHR30558:SF3">
    <property type="entry name" value="BIOPOLYMER TRANSPORT PROTEIN EXBD-RELATED"/>
    <property type="match status" value="1"/>
</dbReference>
<keyword evidence="6 8" id="KW-0472">Membrane</keyword>
<evidence type="ECO:0000313" key="9">
    <source>
        <dbReference type="EMBL" id="PTX49560.1"/>
    </source>
</evidence>
<dbReference type="Pfam" id="PF02472">
    <property type="entry name" value="ExbD"/>
    <property type="match status" value="1"/>
</dbReference>